<reference evidence="1 2" key="1">
    <citation type="submission" date="2016-07" db="EMBL/GenBank/DDBJ databases">
        <title>Pervasive Adenine N6-methylation of Active Genes in Fungi.</title>
        <authorList>
            <consortium name="DOE Joint Genome Institute"/>
            <person name="Mondo S.J."/>
            <person name="Dannebaum R.O."/>
            <person name="Kuo R.C."/>
            <person name="Labutti K."/>
            <person name="Haridas S."/>
            <person name="Kuo A."/>
            <person name="Salamov A."/>
            <person name="Ahrendt S.R."/>
            <person name="Lipzen A."/>
            <person name="Sullivan W."/>
            <person name="Andreopoulos W.B."/>
            <person name="Clum A."/>
            <person name="Lindquist E."/>
            <person name="Daum C."/>
            <person name="Ramamoorthy G.K."/>
            <person name="Gryganskyi A."/>
            <person name="Culley D."/>
            <person name="Magnuson J.K."/>
            <person name="James T.Y."/>
            <person name="O'Malley M.A."/>
            <person name="Stajich J.E."/>
            <person name="Spatafora J.W."/>
            <person name="Visel A."/>
            <person name="Grigoriev I.V."/>
        </authorList>
    </citation>
    <scope>NUCLEOTIDE SEQUENCE [LARGE SCALE GENOMIC DNA]</scope>
    <source>
        <strain evidence="1 2">CBS 115471</strain>
    </source>
</reference>
<comment type="caution">
    <text evidence="1">The sequence shown here is derived from an EMBL/GenBank/DDBJ whole genome shotgun (WGS) entry which is preliminary data.</text>
</comment>
<sequence length="66" mass="7699">MKWDMTHEHDVSTWSAMLLCNVRVLTVGMGREWEHDGTSERVLCSWDSVRELLVVAMPMTVSRQTY</sequence>
<proteinExistence type="predicted"/>
<protein>
    <submittedName>
        <fullName evidence="1">Uncharacterized protein</fullName>
    </submittedName>
</protein>
<dbReference type="Proteomes" id="UP000193144">
    <property type="component" value="Unassembled WGS sequence"/>
</dbReference>
<gene>
    <name evidence="1" type="ORF">BCR34DRAFT_327785</name>
</gene>
<dbReference type="EMBL" id="MCFA01000062">
    <property type="protein sequence ID" value="ORY11338.1"/>
    <property type="molecule type" value="Genomic_DNA"/>
</dbReference>
<dbReference type="AlphaFoldDB" id="A0A1Y1ZM92"/>
<evidence type="ECO:0000313" key="1">
    <source>
        <dbReference type="EMBL" id="ORY11338.1"/>
    </source>
</evidence>
<evidence type="ECO:0000313" key="2">
    <source>
        <dbReference type="Proteomes" id="UP000193144"/>
    </source>
</evidence>
<name>A0A1Y1ZM92_9PLEO</name>
<organism evidence="1 2">
    <name type="scientific">Clohesyomyces aquaticus</name>
    <dbReference type="NCBI Taxonomy" id="1231657"/>
    <lineage>
        <taxon>Eukaryota</taxon>
        <taxon>Fungi</taxon>
        <taxon>Dikarya</taxon>
        <taxon>Ascomycota</taxon>
        <taxon>Pezizomycotina</taxon>
        <taxon>Dothideomycetes</taxon>
        <taxon>Pleosporomycetidae</taxon>
        <taxon>Pleosporales</taxon>
        <taxon>Lindgomycetaceae</taxon>
        <taxon>Clohesyomyces</taxon>
    </lineage>
</organism>
<accession>A0A1Y1ZM92</accession>
<keyword evidence="2" id="KW-1185">Reference proteome</keyword>